<gene>
    <name evidence="2" type="ORF">FC82_GL002045</name>
</gene>
<evidence type="ECO:0008006" key="4">
    <source>
        <dbReference type="Google" id="ProtNLM"/>
    </source>
</evidence>
<accession>A0A0R2BK49</accession>
<evidence type="ECO:0000256" key="1">
    <source>
        <dbReference type="SAM" id="Phobius"/>
    </source>
</evidence>
<dbReference type="Proteomes" id="UP000051845">
    <property type="component" value="Unassembled WGS sequence"/>
</dbReference>
<keyword evidence="1" id="KW-0472">Membrane</keyword>
<proteinExistence type="predicted"/>
<protein>
    <recommendedName>
        <fullName evidence="4">Phage holin, LL-H family</fullName>
    </recommendedName>
</protein>
<comment type="caution">
    <text evidence="2">The sequence shown here is derived from an EMBL/GenBank/DDBJ whole genome shotgun (WGS) entry which is preliminary data.</text>
</comment>
<evidence type="ECO:0000313" key="3">
    <source>
        <dbReference type="Proteomes" id="UP000051845"/>
    </source>
</evidence>
<keyword evidence="1" id="KW-0812">Transmembrane</keyword>
<evidence type="ECO:0000313" key="2">
    <source>
        <dbReference type="EMBL" id="KRM75891.1"/>
    </source>
</evidence>
<dbReference type="AlphaFoldDB" id="A0A0R2BK49"/>
<dbReference type="RefSeq" id="WP_054758804.1">
    <property type="nucleotide sequence ID" value="NZ_AYYR01000043.1"/>
</dbReference>
<dbReference type="EMBL" id="AYYR01000043">
    <property type="protein sequence ID" value="KRM75891.1"/>
    <property type="molecule type" value="Genomic_DNA"/>
</dbReference>
<dbReference type="PATRIC" id="fig|1423733.4.peg.2149"/>
<sequence length="121" mass="13785">MWQEISEWLQWADSTGLITFLISLTVVLYRLIHPLIQSKIQDSDTDIKVQTLTIADNLASAIVPELAIMAEMTNDERKTEAIRFVNNKLTILGLQLTDETVSAKVEKAYQEYKRADQTTNN</sequence>
<reference evidence="2 3" key="1">
    <citation type="journal article" date="2015" name="Genome Announc.">
        <title>Expanding the biotechnology potential of lactobacilli through comparative genomics of 213 strains and associated genera.</title>
        <authorList>
            <person name="Sun Z."/>
            <person name="Harris H.M."/>
            <person name="McCann A."/>
            <person name="Guo C."/>
            <person name="Argimon S."/>
            <person name="Zhang W."/>
            <person name="Yang X."/>
            <person name="Jeffery I.B."/>
            <person name="Cooney J.C."/>
            <person name="Kagawa T.F."/>
            <person name="Liu W."/>
            <person name="Song Y."/>
            <person name="Salvetti E."/>
            <person name="Wrobel A."/>
            <person name="Rasinkangas P."/>
            <person name="Parkhill J."/>
            <person name="Rea M.C."/>
            <person name="O'Sullivan O."/>
            <person name="Ritari J."/>
            <person name="Douillard F.P."/>
            <person name="Paul Ross R."/>
            <person name="Yang R."/>
            <person name="Briner A.E."/>
            <person name="Felis G.E."/>
            <person name="de Vos W.M."/>
            <person name="Barrangou R."/>
            <person name="Klaenhammer T.R."/>
            <person name="Caufield P.W."/>
            <person name="Cui Y."/>
            <person name="Zhang H."/>
            <person name="O'Toole P.W."/>
        </authorList>
    </citation>
    <scope>NUCLEOTIDE SEQUENCE [LARGE SCALE GENOMIC DNA]</scope>
    <source>
        <strain evidence="2 3">DSM 20515</strain>
    </source>
</reference>
<name>A0A0R2BK49_SECCO</name>
<keyword evidence="1" id="KW-1133">Transmembrane helix</keyword>
<organism evidence="2 3">
    <name type="scientific">Secundilactobacillus collinoides DSM 20515 = JCM 1123</name>
    <dbReference type="NCBI Taxonomy" id="1423733"/>
    <lineage>
        <taxon>Bacteria</taxon>
        <taxon>Bacillati</taxon>
        <taxon>Bacillota</taxon>
        <taxon>Bacilli</taxon>
        <taxon>Lactobacillales</taxon>
        <taxon>Lactobacillaceae</taxon>
        <taxon>Secundilactobacillus</taxon>
    </lineage>
</organism>
<feature type="transmembrane region" description="Helical" evidence="1">
    <location>
        <begin position="15"/>
        <end position="32"/>
    </location>
</feature>